<evidence type="ECO:0000313" key="3">
    <source>
        <dbReference type="Proteomes" id="UP000434582"/>
    </source>
</evidence>
<dbReference type="EMBL" id="WIVE01000048">
    <property type="protein sequence ID" value="MQX37583.1"/>
    <property type="molecule type" value="Genomic_DNA"/>
</dbReference>
<dbReference type="Pfam" id="PF13416">
    <property type="entry name" value="SBP_bac_8"/>
    <property type="match status" value="1"/>
</dbReference>
<gene>
    <name evidence="2" type="ORF">GHC57_13750</name>
</gene>
<dbReference type="PANTHER" id="PTHR30222">
    <property type="entry name" value="SPERMIDINE/PUTRESCINE-BINDING PERIPLASMIC PROTEIN"/>
    <property type="match status" value="1"/>
</dbReference>
<comment type="caution">
    <text evidence="2">The sequence shown here is derived from an EMBL/GenBank/DDBJ whole genome shotgun (WGS) entry which is preliminary data.</text>
</comment>
<accession>A0A7X2D455</accession>
<protein>
    <submittedName>
        <fullName evidence="2">Extracellular solute-binding protein</fullName>
    </submittedName>
</protein>
<dbReference type="InterPro" id="IPR006059">
    <property type="entry name" value="SBP"/>
</dbReference>
<dbReference type="PANTHER" id="PTHR30222:SF17">
    <property type="entry name" value="SPERMIDINE_PUTRESCINE-BINDING PERIPLASMIC PROTEIN"/>
    <property type="match status" value="1"/>
</dbReference>
<dbReference type="AlphaFoldDB" id="A0A7X2D455"/>
<keyword evidence="1" id="KW-0732">Signal</keyword>
<dbReference type="RefSeq" id="WP_153345213.1">
    <property type="nucleotide sequence ID" value="NZ_WIVE01000048.1"/>
</dbReference>
<reference evidence="2 3" key="1">
    <citation type="submission" date="2019-10" db="EMBL/GenBank/DDBJ databases">
        <title>Draft whole-genome sequence of the purple nonsulfur photosynthetic bacterium Roseospira navarrensis DSM 15114.</title>
        <authorList>
            <person name="Kyndt J.A."/>
            <person name="Meyer T.E."/>
        </authorList>
    </citation>
    <scope>NUCLEOTIDE SEQUENCE [LARGE SCALE GENOMIC DNA]</scope>
    <source>
        <strain evidence="2 3">DSM 15114</strain>
    </source>
</reference>
<keyword evidence="3" id="KW-1185">Reference proteome</keyword>
<dbReference type="Proteomes" id="UP000434582">
    <property type="component" value="Unassembled WGS sequence"/>
</dbReference>
<dbReference type="PROSITE" id="PS51318">
    <property type="entry name" value="TAT"/>
    <property type="match status" value="1"/>
</dbReference>
<dbReference type="InterPro" id="IPR006311">
    <property type="entry name" value="TAT_signal"/>
</dbReference>
<proteinExistence type="predicted"/>
<dbReference type="SUPFAM" id="SSF53850">
    <property type="entry name" value="Periplasmic binding protein-like II"/>
    <property type="match status" value="1"/>
</dbReference>
<evidence type="ECO:0000313" key="2">
    <source>
        <dbReference type="EMBL" id="MQX37583.1"/>
    </source>
</evidence>
<sequence>MRPAAAGPSRRALLAGAVAVGGTAFARPVPGAPLVDPWGSPAAPLRVIGYDGQWPEALRAPLRDLHGLTLDVTTVPGPAEALARVKADAASAPFDVVVLGLEDVAAWRADGLLQAIGPGSGLVEALPDVVGAALAGQGGWDENEDEDEDGRLWLAPVGVGFDVLFAAGVGIKDAGLLAPTPPSWAALLAPDLKGRVTLEPVAAVWMGLALVDPERTRLAAAAKDKAAAALLFREVREALKPYRAQVKDLWTGAASFLAVLRGTEDAAGLAWDGLARRAEAERWAEPLAARVPSEGSVAWLDGLAIPATAAQPDAARRLMAALAAPELMAAWCAGSGGVPPVPGAWGALDPEHRAWMTRVLETDGGWSRLRFRPALGPAAAAAFEAARARVEAD</sequence>
<name>A0A7X2D455_9PROT</name>
<evidence type="ECO:0000256" key="1">
    <source>
        <dbReference type="ARBA" id="ARBA00022729"/>
    </source>
</evidence>
<dbReference type="Gene3D" id="3.40.190.10">
    <property type="entry name" value="Periplasmic binding protein-like II"/>
    <property type="match status" value="2"/>
</dbReference>
<organism evidence="2 3">
    <name type="scientific">Roseospira navarrensis</name>
    <dbReference type="NCBI Taxonomy" id="140058"/>
    <lineage>
        <taxon>Bacteria</taxon>
        <taxon>Pseudomonadati</taxon>
        <taxon>Pseudomonadota</taxon>
        <taxon>Alphaproteobacteria</taxon>
        <taxon>Rhodospirillales</taxon>
        <taxon>Rhodospirillaceae</taxon>
        <taxon>Roseospira</taxon>
    </lineage>
</organism>
<dbReference type="OrthoDB" id="9766989at2"/>